<comment type="caution">
    <text evidence="1">The sequence shown here is derived from an EMBL/GenBank/DDBJ whole genome shotgun (WGS) entry which is preliminary data.</text>
</comment>
<gene>
    <name evidence="1" type="ORF">ACFP2V_02565</name>
</gene>
<dbReference type="EMBL" id="JBHSPC010000009">
    <property type="protein sequence ID" value="MFC5669035.1"/>
    <property type="molecule type" value="Genomic_DNA"/>
</dbReference>
<protein>
    <submittedName>
        <fullName evidence="1">Uncharacterized protein</fullName>
    </submittedName>
</protein>
<reference evidence="2" key="1">
    <citation type="journal article" date="2019" name="Int. J. Syst. Evol. Microbiol.">
        <title>The Global Catalogue of Microorganisms (GCM) 10K type strain sequencing project: providing services to taxonomists for standard genome sequencing and annotation.</title>
        <authorList>
            <consortium name="The Broad Institute Genomics Platform"/>
            <consortium name="The Broad Institute Genome Sequencing Center for Infectious Disease"/>
            <person name="Wu L."/>
            <person name="Ma J."/>
        </authorList>
    </citation>
    <scope>NUCLEOTIDE SEQUENCE [LARGE SCALE GENOMIC DNA]</scope>
    <source>
        <strain evidence="2">JCM 13852</strain>
    </source>
</reference>
<dbReference type="Proteomes" id="UP001596183">
    <property type="component" value="Unassembled WGS sequence"/>
</dbReference>
<dbReference type="RefSeq" id="WP_381204723.1">
    <property type="nucleotide sequence ID" value="NZ_JBHSPC010000009.1"/>
</dbReference>
<accession>A0ABW0XGQ3</accession>
<name>A0ABW0XGQ3_9ACTN</name>
<keyword evidence="2" id="KW-1185">Reference proteome</keyword>
<sequence length="75" mass="7362">MTIRLTLLCAPPADRVFGDALLSGRALQGAGATVASLPAHASAMKSPSSGSALTTAALGVKAAVQPALRDLDCGT</sequence>
<proteinExistence type="predicted"/>
<evidence type="ECO:0000313" key="1">
    <source>
        <dbReference type="EMBL" id="MFC5669035.1"/>
    </source>
</evidence>
<evidence type="ECO:0000313" key="2">
    <source>
        <dbReference type="Proteomes" id="UP001596183"/>
    </source>
</evidence>
<organism evidence="1 2">
    <name type="scientific">Streptomyces incanus</name>
    <dbReference type="NCBI Taxonomy" id="887453"/>
    <lineage>
        <taxon>Bacteria</taxon>
        <taxon>Bacillati</taxon>
        <taxon>Actinomycetota</taxon>
        <taxon>Actinomycetes</taxon>
        <taxon>Kitasatosporales</taxon>
        <taxon>Streptomycetaceae</taxon>
        <taxon>Streptomyces</taxon>
    </lineage>
</organism>